<evidence type="ECO:0000313" key="12">
    <source>
        <dbReference type="EMBL" id="KAJ4460404.1"/>
    </source>
</evidence>
<evidence type="ECO:0000256" key="1">
    <source>
        <dbReference type="ARBA" id="ARBA00010630"/>
    </source>
</evidence>
<dbReference type="InterPro" id="IPR008266">
    <property type="entry name" value="Tyr_kinase_AS"/>
</dbReference>
<evidence type="ECO:0000256" key="3">
    <source>
        <dbReference type="ARBA" id="ARBA00022679"/>
    </source>
</evidence>
<keyword evidence="3" id="KW-0808">Transferase</keyword>
<accession>A0ABQ8UMK4</accession>
<dbReference type="Proteomes" id="UP001141327">
    <property type="component" value="Unassembled WGS sequence"/>
</dbReference>
<feature type="compositionally biased region" description="Acidic residues" evidence="10">
    <location>
        <begin position="108"/>
        <end position="126"/>
    </location>
</feature>
<comment type="similarity">
    <text evidence="1">Belongs to the protein kinase superfamily. BUD32 family.</text>
</comment>
<evidence type="ECO:0000256" key="7">
    <source>
        <dbReference type="ARBA" id="ARBA00022840"/>
    </source>
</evidence>
<keyword evidence="4" id="KW-0819">tRNA processing</keyword>
<keyword evidence="7" id="KW-0067">ATP-binding</keyword>
<name>A0ABQ8UMK4_9EUKA</name>
<feature type="domain" description="Protein kinase" evidence="11">
    <location>
        <begin position="1"/>
        <end position="289"/>
    </location>
</feature>
<evidence type="ECO:0000313" key="13">
    <source>
        <dbReference type="Proteomes" id="UP001141327"/>
    </source>
</evidence>
<dbReference type="InterPro" id="IPR011009">
    <property type="entry name" value="Kinase-like_dom_sf"/>
</dbReference>
<keyword evidence="6 12" id="KW-0418">Kinase</keyword>
<evidence type="ECO:0000256" key="2">
    <source>
        <dbReference type="ARBA" id="ARBA00012513"/>
    </source>
</evidence>
<evidence type="ECO:0000256" key="10">
    <source>
        <dbReference type="SAM" id="MobiDB-lite"/>
    </source>
</evidence>
<dbReference type="PROSITE" id="PS00109">
    <property type="entry name" value="PROTEIN_KINASE_TYR"/>
    <property type="match status" value="1"/>
</dbReference>
<evidence type="ECO:0000256" key="6">
    <source>
        <dbReference type="ARBA" id="ARBA00022777"/>
    </source>
</evidence>
<proteinExistence type="inferred from homology"/>
<sequence length="289" mass="31124">MDDLLGMGAEATVRKITFAAHPAVSKIRPVKTYRHPVLDQKLRSRRTATEARCMERALKAGVCAPAVLRVDKKENCEIIMEYIAGQTVRAFLHRYCPLADPALGPGPTEDEPGDEGIEGEQEEEHEEEHHVSEVQLEAPASAAAAAAAATATAVPAPGAALPPAVFLSGDLPLKERMDEAARKIGGTIARLHNAGICHGDLTTSNMMFRDDSADLVLIDFGLAFMSSSAEDKAVDLYVLERALLATHPNSKALFDGIMENYARTSTKGEEILARLVKVRARGRKKSMAG</sequence>
<feature type="region of interest" description="Disordered" evidence="10">
    <location>
        <begin position="102"/>
        <end position="133"/>
    </location>
</feature>
<dbReference type="GO" id="GO:0016301">
    <property type="term" value="F:kinase activity"/>
    <property type="evidence" value="ECO:0007669"/>
    <property type="project" value="UniProtKB-KW"/>
</dbReference>
<dbReference type="InterPro" id="IPR000719">
    <property type="entry name" value="Prot_kinase_dom"/>
</dbReference>
<keyword evidence="13" id="KW-1185">Reference proteome</keyword>
<reference evidence="12" key="1">
    <citation type="journal article" date="2022" name="bioRxiv">
        <title>Genomics of Preaxostyla Flagellates Illuminates Evolutionary Transitions and the Path Towards Mitochondrial Loss.</title>
        <authorList>
            <person name="Novak L.V.F."/>
            <person name="Treitli S.C."/>
            <person name="Pyrih J."/>
            <person name="Halakuc P."/>
            <person name="Pipaliya S.V."/>
            <person name="Vacek V."/>
            <person name="Brzon O."/>
            <person name="Soukal P."/>
            <person name="Eme L."/>
            <person name="Dacks J.B."/>
            <person name="Karnkowska A."/>
            <person name="Elias M."/>
            <person name="Hampl V."/>
        </authorList>
    </citation>
    <scope>NUCLEOTIDE SEQUENCE</scope>
    <source>
        <strain evidence="12">RCP-MX</strain>
    </source>
</reference>
<evidence type="ECO:0000256" key="9">
    <source>
        <dbReference type="ARBA" id="ARBA00048679"/>
    </source>
</evidence>
<keyword evidence="5" id="KW-0547">Nucleotide-binding</keyword>
<dbReference type="EMBL" id="JAPMOS010000013">
    <property type="protein sequence ID" value="KAJ4460404.1"/>
    <property type="molecule type" value="Genomic_DNA"/>
</dbReference>
<evidence type="ECO:0000259" key="11">
    <source>
        <dbReference type="PROSITE" id="PS50011"/>
    </source>
</evidence>
<dbReference type="PANTHER" id="PTHR12209">
    <property type="entry name" value="NON-SPECIFIC SERINE/THREONINE PROTEIN KINASE"/>
    <property type="match status" value="1"/>
</dbReference>
<comment type="catalytic activity">
    <reaction evidence="9">
        <text>L-seryl-[protein] + ATP = O-phospho-L-seryl-[protein] + ADP + H(+)</text>
        <dbReference type="Rhea" id="RHEA:17989"/>
        <dbReference type="Rhea" id="RHEA-COMP:9863"/>
        <dbReference type="Rhea" id="RHEA-COMP:11604"/>
        <dbReference type="ChEBI" id="CHEBI:15378"/>
        <dbReference type="ChEBI" id="CHEBI:29999"/>
        <dbReference type="ChEBI" id="CHEBI:30616"/>
        <dbReference type="ChEBI" id="CHEBI:83421"/>
        <dbReference type="ChEBI" id="CHEBI:456216"/>
        <dbReference type="EC" id="2.7.11.1"/>
    </reaction>
</comment>
<dbReference type="Gene3D" id="1.10.510.10">
    <property type="entry name" value="Transferase(Phosphotransferase) domain 1"/>
    <property type="match status" value="1"/>
</dbReference>
<comment type="caution">
    <text evidence="12">The sequence shown here is derived from an EMBL/GenBank/DDBJ whole genome shotgun (WGS) entry which is preliminary data.</text>
</comment>
<dbReference type="PROSITE" id="PS50011">
    <property type="entry name" value="PROTEIN_KINASE_DOM"/>
    <property type="match status" value="1"/>
</dbReference>
<evidence type="ECO:0000256" key="5">
    <source>
        <dbReference type="ARBA" id="ARBA00022741"/>
    </source>
</evidence>
<dbReference type="EC" id="2.7.11.1" evidence="2"/>
<evidence type="ECO:0000256" key="8">
    <source>
        <dbReference type="ARBA" id="ARBA00047899"/>
    </source>
</evidence>
<dbReference type="SUPFAM" id="SSF56112">
    <property type="entry name" value="Protein kinase-like (PK-like)"/>
    <property type="match status" value="1"/>
</dbReference>
<gene>
    <name evidence="12" type="ORF">PAPYR_3434</name>
</gene>
<protein>
    <recommendedName>
        <fullName evidence="2">non-specific serine/threonine protein kinase</fullName>
        <ecNumber evidence="2">2.7.11.1</ecNumber>
    </recommendedName>
</protein>
<organism evidence="12 13">
    <name type="scientific">Paratrimastix pyriformis</name>
    <dbReference type="NCBI Taxonomy" id="342808"/>
    <lineage>
        <taxon>Eukaryota</taxon>
        <taxon>Metamonada</taxon>
        <taxon>Preaxostyla</taxon>
        <taxon>Paratrimastigidae</taxon>
        <taxon>Paratrimastix</taxon>
    </lineage>
</organism>
<evidence type="ECO:0000256" key="4">
    <source>
        <dbReference type="ARBA" id="ARBA00022694"/>
    </source>
</evidence>
<dbReference type="PANTHER" id="PTHR12209:SF0">
    <property type="entry name" value="EKC_KEOPS COMPLEX SUBUNIT TP53RK"/>
    <property type="match status" value="1"/>
</dbReference>
<dbReference type="Pfam" id="PF06293">
    <property type="entry name" value="Kdo"/>
    <property type="match status" value="1"/>
</dbReference>
<dbReference type="Gene3D" id="3.30.200.20">
    <property type="entry name" value="Phosphorylase Kinase, domain 1"/>
    <property type="match status" value="1"/>
</dbReference>
<comment type="catalytic activity">
    <reaction evidence="8">
        <text>L-threonyl-[protein] + ATP = O-phospho-L-threonyl-[protein] + ADP + H(+)</text>
        <dbReference type="Rhea" id="RHEA:46608"/>
        <dbReference type="Rhea" id="RHEA-COMP:11060"/>
        <dbReference type="Rhea" id="RHEA-COMP:11605"/>
        <dbReference type="ChEBI" id="CHEBI:15378"/>
        <dbReference type="ChEBI" id="CHEBI:30013"/>
        <dbReference type="ChEBI" id="CHEBI:30616"/>
        <dbReference type="ChEBI" id="CHEBI:61977"/>
        <dbReference type="ChEBI" id="CHEBI:456216"/>
        <dbReference type="EC" id="2.7.11.1"/>
    </reaction>
</comment>